<dbReference type="EMBL" id="BGPR01027105">
    <property type="protein sequence ID" value="GBN97340.1"/>
    <property type="molecule type" value="Genomic_DNA"/>
</dbReference>
<dbReference type="Proteomes" id="UP000499080">
    <property type="component" value="Unassembled WGS sequence"/>
</dbReference>
<dbReference type="AlphaFoldDB" id="A0A4Y2TBI0"/>
<accession>A0A4Y2TBI0</accession>
<comment type="caution">
    <text evidence="2">The sequence shown here is derived from an EMBL/GenBank/DDBJ whole genome shotgun (WGS) entry which is preliminary data.</text>
</comment>
<dbReference type="EMBL" id="BGPR01116596">
    <property type="protein sequence ID" value="GBN07542.1"/>
    <property type="molecule type" value="Genomic_DNA"/>
</dbReference>
<evidence type="ECO:0000313" key="1">
    <source>
        <dbReference type="EMBL" id="GBN07542.1"/>
    </source>
</evidence>
<sequence length="132" mass="15412">MNSFTNHKSLLFFPLHHWQKPQRNAFLLTVNLGDLSQRSVGTALSKNPPGDVIRIFLRRRLPFFVRFQLARWGVWSLGLVRNWRRLEIAHPPPAFPRDLHSPPPFCGFRFCERGSLPLSLSPHTRSYFSFMA</sequence>
<organism evidence="2 3">
    <name type="scientific">Araneus ventricosus</name>
    <name type="common">Orbweaver spider</name>
    <name type="synonym">Epeira ventricosa</name>
    <dbReference type="NCBI Taxonomy" id="182803"/>
    <lineage>
        <taxon>Eukaryota</taxon>
        <taxon>Metazoa</taxon>
        <taxon>Ecdysozoa</taxon>
        <taxon>Arthropoda</taxon>
        <taxon>Chelicerata</taxon>
        <taxon>Arachnida</taxon>
        <taxon>Araneae</taxon>
        <taxon>Araneomorphae</taxon>
        <taxon>Entelegynae</taxon>
        <taxon>Araneoidea</taxon>
        <taxon>Araneidae</taxon>
        <taxon>Araneus</taxon>
    </lineage>
</organism>
<proteinExistence type="predicted"/>
<reference evidence="2 3" key="1">
    <citation type="journal article" date="2019" name="Sci. Rep.">
        <title>Orb-weaving spider Araneus ventricosus genome elucidates the spidroin gene catalogue.</title>
        <authorList>
            <person name="Kono N."/>
            <person name="Nakamura H."/>
            <person name="Ohtoshi R."/>
            <person name="Moran D.A.P."/>
            <person name="Shinohara A."/>
            <person name="Yoshida Y."/>
            <person name="Fujiwara M."/>
            <person name="Mori M."/>
            <person name="Tomita M."/>
            <person name="Arakawa K."/>
        </authorList>
    </citation>
    <scope>NUCLEOTIDE SEQUENCE [LARGE SCALE GENOMIC DNA]</scope>
</reference>
<gene>
    <name evidence="2" type="ORF">AVEN_192802_1</name>
    <name evidence="1" type="ORF">AVEN_60616_1</name>
</gene>
<evidence type="ECO:0000313" key="2">
    <source>
        <dbReference type="EMBL" id="GBN97340.1"/>
    </source>
</evidence>
<name>A0A4Y2TBI0_ARAVE</name>
<protein>
    <submittedName>
        <fullName evidence="2">Uncharacterized protein</fullName>
    </submittedName>
</protein>
<keyword evidence="3" id="KW-1185">Reference proteome</keyword>
<evidence type="ECO:0000313" key="3">
    <source>
        <dbReference type="Proteomes" id="UP000499080"/>
    </source>
</evidence>